<evidence type="ECO:0000256" key="2">
    <source>
        <dbReference type="SAM" id="MobiDB-lite"/>
    </source>
</evidence>
<evidence type="ECO:0008006" key="5">
    <source>
        <dbReference type="Google" id="ProtNLM"/>
    </source>
</evidence>
<dbReference type="GeneID" id="40316934"/>
<evidence type="ECO:0000256" key="1">
    <source>
        <dbReference type="ARBA" id="ARBA00009713"/>
    </source>
</evidence>
<dbReference type="InterPro" id="IPR037593">
    <property type="entry name" value="MIOS/Sea4"/>
</dbReference>
<dbReference type="GO" id="GO:0005737">
    <property type="term" value="C:cytoplasm"/>
    <property type="evidence" value="ECO:0007669"/>
    <property type="project" value="TreeGrafter"/>
</dbReference>
<name>A0A3R7PCR6_9TRYP</name>
<dbReference type="Proteomes" id="UP000284403">
    <property type="component" value="Unassembled WGS sequence"/>
</dbReference>
<dbReference type="SUPFAM" id="SSF50978">
    <property type="entry name" value="WD40 repeat-like"/>
    <property type="match status" value="1"/>
</dbReference>
<proteinExistence type="inferred from homology"/>
<organism evidence="3 4">
    <name type="scientific">Trypanosoma conorhini</name>
    <dbReference type="NCBI Taxonomy" id="83891"/>
    <lineage>
        <taxon>Eukaryota</taxon>
        <taxon>Discoba</taxon>
        <taxon>Euglenozoa</taxon>
        <taxon>Kinetoplastea</taxon>
        <taxon>Metakinetoplastina</taxon>
        <taxon>Trypanosomatida</taxon>
        <taxon>Trypanosomatidae</taxon>
        <taxon>Trypanosoma</taxon>
    </lineage>
</organism>
<dbReference type="RefSeq" id="XP_029229562.1">
    <property type="nucleotide sequence ID" value="XM_029370243.1"/>
</dbReference>
<feature type="compositionally biased region" description="Basic and acidic residues" evidence="2">
    <location>
        <begin position="604"/>
        <end position="616"/>
    </location>
</feature>
<comment type="caution">
    <text evidence="3">The sequence shown here is derived from an EMBL/GenBank/DDBJ whole genome shotgun (WGS) entry which is preliminary data.</text>
</comment>
<feature type="region of interest" description="Disordered" evidence="2">
    <location>
        <begin position="808"/>
        <end position="841"/>
    </location>
</feature>
<dbReference type="OrthoDB" id="341486at2759"/>
<accession>A0A3R7PCR6</accession>
<feature type="region of interest" description="Disordered" evidence="2">
    <location>
        <begin position="516"/>
        <end position="547"/>
    </location>
</feature>
<dbReference type="CDD" id="cd16691">
    <property type="entry name" value="mRING-H2-C3H3C2_Mio"/>
    <property type="match status" value="1"/>
</dbReference>
<sequence>MLLCKQPGDTGVFATATRSNIRIYSFSSTSQLLQEAEGAAAAEATAAADGALQAEANTAGNEWESAAAEGALGGASVRTASAGPAASSAAFGRKRWGRPLGAACAISLWQLRDAETFSVAVDGAQGAGRLYMSRLQCRPTGGRSVRGDDQTNVPLSLSLSCAQGDALRFLYSGRGVGAWIGAENTLSALYTTAAGETSYDVPYLNHGAEIVASGWDPLNAAVLAVGRRSGVVQLLNLEGGNGVKTSMLPHSTAPAMEASSRSSTTQTQLAASTAYTSAPTRAAELLPVSALSVSVVQERPLRGALTSLDWAPHSHTTVVAAERADGIGHCVEVMDLRSPDNGIRYLGMPFETTSAPSSAMNESGAGAPVSAICYAEFVACDHAGVYVATVGSQRRRDVAQLWDLRMTSRHVCQQLHSRAGYTSLSWSMHAVPTVVTTTRSGGLRVHVFGDLRADSDEEERASSGRSSSRASGRLFAAPFPAPRVRRAPKPFEGRFYLQPRVPAAAAAWLGDRRSHAGGLGGATSDENGAGKQGEAKARNSPSHHVAAGSRTDVPCLLLLNAKTGELYPQVFSPVGCRTTMLGDFPLCSAGPNLFALDARASLGRRPERRPAEHERTSVNNNSMGDASAHNNYDLGSETEKCGSSLYNLAESPTSNSARTSLLATTAATGALLIGLTRVDRCLRRLDRLRAGFLPQSNKVFLVLLKEQTDREAYVLFRYGWYMQRYLHPGRATLPVPDAVPGILEWLEQEQRGRAGAAAEAASEVSNLILCAMGWVTNPQEEQLMLTPPGGSGGSAENAAELPGRQVFSSQALPTGPPPPQQQRQQQQAREKSTAVSPSSCSHLSVDEVVEAAGPIASTPPQGPAAPPFAPLDPVDRVGMASLQEAVERRVAILVCMYRLAEASALLLSYGHLNPLYPALALVLLAAASHDEVPPTLTLDVSECSFWMGVCFSFLGTFRTPAAAAAAAAAAGEEHRGSGYDARGGGGGGRDDGGIGDLYRFPLPMRRECLAFLTRWFPQLPLPDRIALATLLLLDPAPTAPCDEPFHALSEVLRAMLQQQFDAGAAGGCSLLLAAAVEGLGGNGVSLQRYVDETCDVQTPVAYAALYGPGKSASWRFWNDAYRSQLNAEGHAILRSLHDLSCKKLARLREQRGVSLAKQDAAAPPLGRLDGFSSPVVSLMGVPFSGLVAGGAAAEAKAKPKRTNRRNVELRCKCGQIVPTAPMEPSSSAAAAATVGRRQQSLCGCPNCLTPMCAVCGEQMFALASGYDVATSYTWCTVCLHGGHWSHLRDWFAKHKTCPAEGCPCRCYCPPLPP</sequence>
<dbReference type="InterPro" id="IPR015943">
    <property type="entry name" value="WD40/YVTN_repeat-like_dom_sf"/>
</dbReference>
<dbReference type="PANTHER" id="PTHR16453:SF13">
    <property type="entry name" value="WD REPEAT PROTEIN MIO ZINC-RIBBON LIKE DOMAIN-CONTAINING PROTEIN"/>
    <property type="match status" value="1"/>
</dbReference>
<dbReference type="Gene3D" id="2.130.10.10">
    <property type="entry name" value="YVTN repeat-like/Quinoprotein amine dehydrogenase"/>
    <property type="match status" value="1"/>
</dbReference>
<dbReference type="EMBL" id="MKKU01000154">
    <property type="protein sequence ID" value="RNF21521.1"/>
    <property type="molecule type" value="Genomic_DNA"/>
</dbReference>
<protein>
    <recommendedName>
        <fullName evidence="5">WD repeat protein mio zinc-ribbon like domain-containing protein</fullName>
    </recommendedName>
</protein>
<gene>
    <name evidence="3" type="ORF">Tco025E_03323</name>
</gene>
<comment type="similarity">
    <text evidence="1">Belongs to the WD repeat mio family.</text>
</comment>
<dbReference type="PANTHER" id="PTHR16453">
    <property type="entry name" value="WD40 DOMAIN-CONTAINING PROTEIN MIO FAMILY MEMBER"/>
    <property type="match status" value="1"/>
</dbReference>
<dbReference type="InterPro" id="IPR036322">
    <property type="entry name" value="WD40_repeat_dom_sf"/>
</dbReference>
<feature type="compositionally biased region" description="Polar residues" evidence="2">
    <location>
        <begin position="617"/>
        <end position="630"/>
    </location>
</feature>
<reference evidence="3 4" key="1">
    <citation type="journal article" date="2018" name="BMC Genomics">
        <title>Genomic comparison of Trypanosoma conorhini and Trypanosoma rangeli to Trypanosoma cruzi strains of high and low virulence.</title>
        <authorList>
            <person name="Bradwell K.R."/>
            <person name="Koparde V.N."/>
            <person name="Matveyev A.V."/>
            <person name="Serrano M.G."/>
            <person name="Alves J.M."/>
            <person name="Parikh H."/>
            <person name="Huang B."/>
            <person name="Lee V."/>
            <person name="Espinosa-Alvarez O."/>
            <person name="Ortiz P.A."/>
            <person name="Costa-Martins A.G."/>
            <person name="Teixeira M.M."/>
            <person name="Buck G.A."/>
        </authorList>
    </citation>
    <scope>NUCLEOTIDE SEQUENCE [LARGE SCALE GENOMIC DNA]</scope>
    <source>
        <strain evidence="3 4">025E</strain>
    </source>
</reference>
<keyword evidence="4" id="KW-1185">Reference proteome</keyword>
<dbReference type="InterPro" id="IPR031488">
    <property type="entry name" value="Zn_ribbon_mio"/>
</dbReference>
<feature type="region of interest" description="Disordered" evidence="2">
    <location>
        <begin position="604"/>
        <end position="633"/>
    </location>
</feature>
<evidence type="ECO:0000313" key="3">
    <source>
        <dbReference type="EMBL" id="RNF21521.1"/>
    </source>
</evidence>
<evidence type="ECO:0000313" key="4">
    <source>
        <dbReference type="Proteomes" id="UP000284403"/>
    </source>
</evidence>